<feature type="region of interest" description="Disordered" evidence="8">
    <location>
        <begin position="553"/>
        <end position="574"/>
    </location>
</feature>
<dbReference type="Pfam" id="PF08352">
    <property type="entry name" value="oligo_HPY"/>
    <property type="match status" value="1"/>
</dbReference>
<evidence type="ECO:0000256" key="4">
    <source>
        <dbReference type="ARBA" id="ARBA00022475"/>
    </source>
</evidence>
<dbReference type="PANTHER" id="PTHR43297:SF2">
    <property type="entry name" value="DIPEPTIDE TRANSPORT ATP-BINDING PROTEIN DPPD"/>
    <property type="match status" value="1"/>
</dbReference>
<dbReference type="GO" id="GO:0015833">
    <property type="term" value="P:peptide transport"/>
    <property type="evidence" value="ECO:0007669"/>
    <property type="project" value="InterPro"/>
</dbReference>
<dbReference type="AlphaFoldDB" id="A0A6N9YSF3"/>
<protein>
    <submittedName>
        <fullName evidence="10">ABC transporter ATP-binding protein</fullName>
    </submittedName>
</protein>
<feature type="region of interest" description="Disordered" evidence="8">
    <location>
        <begin position="255"/>
        <end position="294"/>
    </location>
</feature>
<comment type="similarity">
    <text evidence="2">Belongs to the ABC transporter superfamily.</text>
</comment>
<feature type="compositionally biased region" description="Polar residues" evidence="8">
    <location>
        <begin position="559"/>
        <end position="574"/>
    </location>
</feature>
<evidence type="ECO:0000313" key="10">
    <source>
        <dbReference type="EMBL" id="NED97880.1"/>
    </source>
</evidence>
<organism evidence="10 11">
    <name type="scientific">Phytoactinopolyspora alkaliphila</name>
    <dbReference type="NCBI Taxonomy" id="1783498"/>
    <lineage>
        <taxon>Bacteria</taxon>
        <taxon>Bacillati</taxon>
        <taxon>Actinomycetota</taxon>
        <taxon>Actinomycetes</taxon>
        <taxon>Jiangellales</taxon>
        <taxon>Jiangellaceae</taxon>
        <taxon>Phytoactinopolyspora</taxon>
    </lineage>
</organism>
<feature type="domain" description="ABC transporter" evidence="9">
    <location>
        <begin position="302"/>
        <end position="545"/>
    </location>
</feature>
<dbReference type="SMART" id="SM00382">
    <property type="entry name" value="AAA"/>
    <property type="match status" value="2"/>
</dbReference>
<dbReference type="GO" id="GO:0005524">
    <property type="term" value="F:ATP binding"/>
    <property type="evidence" value="ECO:0007669"/>
    <property type="project" value="UniProtKB-KW"/>
</dbReference>
<dbReference type="InterPro" id="IPR013563">
    <property type="entry name" value="Oligopep_ABC_C"/>
</dbReference>
<evidence type="ECO:0000256" key="6">
    <source>
        <dbReference type="ARBA" id="ARBA00022840"/>
    </source>
</evidence>
<dbReference type="Pfam" id="PF00005">
    <property type="entry name" value="ABC_tran"/>
    <property type="match status" value="2"/>
</dbReference>
<dbReference type="PANTHER" id="PTHR43297">
    <property type="entry name" value="OLIGOPEPTIDE TRANSPORT ATP-BINDING PROTEIN APPD"/>
    <property type="match status" value="1"/>
</dbReference>
<evidence type="ECO:0000313" key="11">
    <source>
        <dbReference type="Proteomes" id="UP000469185"/>
    </source>
</evidence>
<evidence type="ECO:0000256" key="1">
    <source>
        <dbReference type="ARBA" id="ARBA00004202"/>
    </source>
</evidence>
<dbReference type="PROSITE" id="PS50893">
    <property type="entry name" value="ABC_TRANSPORTER_2"/>
    <property type="match status" value="2"/>
</dbReference>
<dbReference type="Gene3D" id="3.40.50.300">
    <property type="entry name" value="P-loop containing nucleotide triphosphate hydrolases"/>
    <property type="match status" value="2"/>
</dbReference>
<dbReference type="NCBIfam" id="NF007739">
    <property type="entry name" value="PRK10419.1"/>
    <property type="match status" value="2"/>
</dbReference>
<dbReference type="InterPro" id="IPR003593">
    <property type="entry name" value="AAA+_ATPase"/>
</dbReference>
<comment type="subcellular location">
    <subcellularLocation>
        <location evidence="1">Cell membrane</location>
        <topology evidence="1">Peripheral membrane protein</topology>
    </subcellularLocation>
</comment>
<dbReference type="GO" id="GO:0005886">
    <property type="term" value="C:plasma membrane"/>
    <property type="evidence" value="ECO:0007669"/>
    <property type="project" value="UniProtKB-SubCell"/>
</dbReference>
<dbReference type="RefSeq" id="WP_163820672.1">
    <property type="nucleotide sequence ID" value="NZ_JAAGOB010000014.1"/>
</dbReference>
<dbReference type="NCBIfam" id="NF008453">
    <property type="entry name" value="PRK11308.1"/>
    <property type="match status" value="2"/>
</dbReference>
<dbReference type="EMBL" id="JAAGOB010000014">
    <property type="protein sequence ID" value="NED97880.1"/>
    <property type="molecule type" value="Genomic_DNA"/>
</dbReference>
<keyword evidence="7" id="KW-0472">Membrane</keyword>
<comment type="caution">
    <text evidence="10">The sequence shown here is derived from an EMBL/GenBank/DDBJ whole genome shotgun (WGS) entry which is preliminary data.</text>
</comment>
<sequence>MTDLRVTFTRPRTGPGSTVVDGLSMQIPAGGSVAIVGESGSGKTVSMRAILGVLPETAHVTGQAVFDGQDLIGMPETQLRRVRGARIGMVFQNAMSALNPTRTLKVQLTEHLRWHGTTNRKQALNLAVEALERVGIPEPHRRIRMYPFQLSGGQRQRAMIAMAIAARPQLLIADEPTTALDVTVQRQVLDLLKDLRREDGLALVMITHDLGVAKYLCDDIIVMRHGHVVETAPLRSFITTPQHAYSQQLLNAALDTTTDNNGNGGDTSTDTAGETTATGSESIGIQPRAARTESAGGGRDLVLVRDLAKVFHGRGGDVPAVTDVDLTITKGETVGVVGESGSGKSTLARLLTRLIDPTAGSVAFDGTDVLTLTGAPLKAWRRRVQMVFQNPYASLLPHQTIAANVAEPLRVHKVGTTTSRRARAIELLDLVGIPQERVDQYPRQFSGGQQQRVAIARALALEPDLLVCDEPTSALDVSIQAQVLDLLQDLKNRLGLSMLFITHNLAVAQQLCDRIIVMANGHIVEAAPTQELFTHPEHPYTQALLAAVLPIHRQPAPTPGTTSRDTPPIDTTGQLIESSPRHWVRTTAHGARATRSAATTGANST</sequence>
<gene>
    <name evidence="10" type="ORF">G1H11_21510</name>
</gene>
<dbReference type="PROSITE" id="PS00211">
    <property type="entry name" value="ABC_TRANSPORTER_1"/>
    <property type="match status" value="2"/>
</dbReference>
<name>A0A6N9YSF3_9ACTN</name>
<reference evidence="10 11" key="1">
    <citation type="submission" date="2020-02" db="EMBL/GenBank/DDBJ databases">
        <authorList>
            <person name="Li X.-J."/>
            <person name="Feng X.-M."/>
        </authorList>
    </citation>
    <scope>NUCLEOTIDE SEQUENCE [LARGE SCALE GENOMIC DNA]</scope>
    <source>
        <strain evidence="10 11">CGMCC 4.7225</strain>
    </source>
</reference>
<dbReference type="Proteomes" id="UP000469185">
    <property type="component" value="Unassembled WGS sequence"/>
</dbReference>
<dbReference type="InterPro" id="IPR050388">
    <property type="entry name" value="ABC_Ni/Peptide_Import"/>
</dbReference>
<dbReference type="CDD" id="cd03257">
    <property type="entry name" value="ABC_NikE_OppD_transporters"/>
    <property type="match status" value="2"/>
</dbReference>
<proteinExistence type="inferred from homology"/>
<evidence type="ECO:0000256" key="2">
    <source>
        <dbReference type="ARBA" id="ARBA00005417"/>
    </source>
</evidence>
<evidence type="ECO:0000256" key="7">
    <source>
        <dbReference type="ARBA" id="ARBA00023136"/>
    </source>
</evidence>
<keyword evidence="3" id="KW-0813">Transport</keyword>
<accession>A0A6N9YSF3</accession>
<evidence type="ECO:0000256" key="8">
    <source>
        <dbReference type="SAM" id="MobiDB-lite"/>
    </source>
</evidence>
<feature type="domain" description="ABC transporter" evidence="9">
    <location>
        <begin position="1"/>
        <end position="250"/>
    </location>
</feature>
<dbReference type="InterPro" id="IPR003439">
    <property type="entry name" value="ABC_transporter-like_ATP-bd"/>
</dbReference>
<evidence type="ECO:0000259" key="9">
    <source>
        <dbReference type="PROSITE" id="PS50893"/>
    </source>
</evidence>
<dbReference type="SUPFAM" id="SSF52540">
    <property type="entry name" value="P-loop containing nucleoside triphosphate hydrolases"/>
    <property type="match status" value="2"/>
</dbReference>
<keyword evidence="6 10" id="KW-0067">ATP-binding</keyword>
<dbReference type="InterPro" id="IPR017871">
    <property type="entry name" value="ABC_transporter-like_CS"/>
</dbReference>
<evidence type="ECO:0000256" key="5">
    <source>
        <dbReference type="ARBA" id="ARBA00022741"/>
    </source>
</evidence>
<dbReference type="FunFam" id="3.40.50.300:FF:000016">
    <property type="entry name" value="Oligopeptide ABC transporter ATP-binding component"/>
    <property type="match status" value="2"/>
</dbReference>
<feature type="compositionally biased region" description="Low complexity" evidence="8">
    <location>
        <begin position="255"/>
        <end position="281"/>
    </location>
</feature>
<keyword evidence="5" id="KW-0547">Nucleotide-binding</keyword>
<dbReference type="GO" id="GO:0016887">
    <property type="term" value="F:ATP hydrolysis activity"/>
    <property type="evidence" value="ECO:0007669"/>
    <property type="project" value="InterPro"/>
</dbReference>
<keyword evidence="11" id="KW-1185">Reference proteome</keyword>
<dbReference type="InterPro" id="IPR027417">
    <property type="entry name" value="P-loop_NTPase"/>
</dbReference>
<evidence type="ECO:0000256" key="3">
    <source>
        <dbReference type="ARBA" id="ARBA00022448"/>
    </source>
</evidence>
<keyword evidence="4" id="KW-1003">Cell membrane</keyword>